<feature type="transmembrane region" description="Helical" evidence="2">
    <location>
        <begin position="495"/>
        <end position="520"/>
    </location>
</feature>
<dbReference type="EMBL" id="NHZQ01000335">
    <property type="protein sequence ID" value="PSK42142.1"/>
    <property type="molecule type" value="Genomic_DNA"/>
</dbReference>
<name>A0A2P7Z1P9_9PEZI</name>
<evidence type="ECO:0000256" key="2">
    <source>
        <dbReference type="SAM" id="Phobius"/>
    </source>
</evidence>
<sequence length="583" mass="63569">MSYTLVHNRATPNETSEVEDDISKHKIPHTGGKWLTIGFSLATATVPMFILSVALISLVFFFKVNTGQVPHPDLQPLGTQLDQSPLYVNLPATFLIFVASWSSSAAPICGGFLITLASYPICSVYLRSIENGLDYDLPTPQQLSLIIRFLNEGSFGALWSWLNYMLTWSKRQKAVAALRCISSITIVSIFLGLLVFLADTWLHLATKSVNAFIFSDHPSAQYSFGLNSTFTRPDCQGRDAAVLCVVDIGVQTLYLERPEISQEVLANTSSLAAAHTFVDTRGTFAYFSVPPSTEAPSIDYTASTFGLQSQCRPVTAQCHIRFIATAAVPFNCSNSFSGDLTRYFQKEIIHGANANLSDKAGLTGPTYTFGVVGTTGAWNKITDELSNDDDIYGMSKNVKVIIMMCNTTTFDIILDMVNGPVVSLSAQRSNDTLLNLFAAPLKLGVGNENLELAATAAMIQSKGAVEVADIFAPSYSTIALSIAAQTIEARPRAPLYALLTANLLFVLVGLVLAVWAIVAAKQPVHEIQTRLTIFGLAADRFEGQRARQAVKSTDYVFEEKATKRSRRVVIEPTGQGGYEYRLR</sequence>
<evidence type="ECO:0000256" key="1">
    <source>
        <dbReference type="SAM" id="MobiDB-lite"/>
    </source>
</evidence>
<protein>
    <submittedName>
        <fullName evidence="3">Rho-GTPase-activating protein 8</fullName>
    </submittedName>
</protein>
<accession>A0A2P7Z1P9</accession>
<dbReference type="STRING" id="40998.A0A2P7Z1P9"/>
<gene>
    <name evidence="3" type="ORF">B9Z65_4056</name>
</gene>
<feature type="compositionally biased region" description="Polar residues" evidence="1">
    <location>
        <begin position="1"/>
        <end position="15"/>
    </location>
</feature>
<dbReference type="OrthoDB" id="3344043at2759"/>
<evidence type="ECO:0000313" key="4">
    <source>
        <dbReference type="Proteomes" id="UP000243723"/>
    </source>
</evidence>
<feature type="region of interest" description="Disordered" evidence="1">
    <location>
        <begin position="1"/>
        <end position="21"/>
    </location>
</feature>
<dbReference type="Proteomes" id="UP000243723">
    <property type="component" value="Unassembled WGS sequence"/>
</dbReference>
<feature type="transmembrane region" description="Helical" evidence="2">
    <location>
        <begin position="34"/>
        <end position="64"/>
    </location>
</feature>
<comment type="caution">
    <text evidence="3">The sequence shown here is derived from an EMBL/GenBank/DDBJ whole genome shotgun (WGS) entry which is preliminary data.</text>
</comment>
<proteinExistence type="predicted"/>
<organism evidence="3 4">
    <name type="scientific">Elsinoe australis</name>
    <dbReference type="NCBI Taxonomy" id="40998"/>
    <lineage>
        <taxon>Eukaryota</taxon>
        <taxon>Fungi</taxon>
        <taxon>Dikarya</taxon>
        <taxon>Ascomycota</taxon>
        <taxon>Pezizomycotina</taxon>
        <taxon>Dothideomycetes</taxon>
        <taxon>Dothideomycetidae</taxon>
        <taxon>Myriangiales</taxon>
        <taxon>Elsinoaceae</taxon>
        <taxon>Elsinoe</taxon>
    </lineage>
</organism>
<keyword evidence="2" id="KW-1133">Transmembrane helix</keyword>
<dbReference type="AlphaFoldDB" id="A0A2P7Z1P9"/>
<keyword evidence="4" id="KW-1185">Reference proteome</keyword>
<evidence type="ECO:0000313" key="3">
    <source>
        <dbReference type="EMBL" id="PSK42142.1"/>
    </source>
</evidence>
<feature type="transmembrane region" description="Helical" evidence="2">
    <location>
        <begin position="176"/>
        <end position="198"/>
    </location>
</feature>
<keyword evidence="2" id="KW-0472">Membrane</keyword>
<reference evidence="3 4" key="1">
    <citation type="submission" date="2017-05" db="EMBL/GenBank/DDBJ databases">
        <title>Draft genome sequence of Elsinoe australis.</title>
        <authorList>
            <person name="Cheng Q."/>
        </authorList>
    </citation>
    <scope>NUCLEOTIDE SEQUENCE [LARGE SCALE GENOMIC DNA]</scope>
    <source>
        <strain evidence="3 4">NL1</strain>
    </source>
</reference>
<keyword evidence="2" id="KW-0812">Transmembrane</keyword>